<dbReference type="Proteomes" id="UP000837801">
    <property type="component" value="Unassembled WGS sequence"/>
</dbReference>
<dbReference type="EMBL" id="CAKXYY010000036">
    <property type="protein sequence ID" value="CAH2355850.1"/>
    <property type="molecule type" value="Genomic_DNA"/>
</dbReference>
<dbReference type="AlphaFoldDB" id="A0A9P0QVM2"/>
<evidence type="ECO:0000313" key="2">
    <source>
        <dbReference type="Proteomes" id="UP000837801"/>
    </source>
</evidence>
<sequence length="114" mass="13227">MDSIPFPSCFHNRVHKSASRFGFFSPFTNDLGEAFVSRLGLYAGWNIYSMKKKMGRKIIWSGTIIVARESLSNGIRRLRKTGVWLSKGEEGGRREQKWEGDRRRDAVLFFFSFL</sequence>
<protein>
    <submittedName>
        <fullName evidence="1">Uncharacterized protein</fullName>
    </submittedName>
</protein>
<reference evidence="1" key="1">
    <citation type="submission" date="2022-03" db="EMBL/GenBank/DDBJ databases">
        <authorList>
            <person name="Legras J.-L."/>
            <person name="Devillers H."/>
            <person name="Grondin C."/>
        </authorList>
    </citation>
    <scope>NUCLEOTIDE SEQUENCE</scope>
    <source>
        <strain evidence="1">CLIB 1423</strain>
    </source>
</reference>
<comment type="caution">
    <text evidence="1">The sequence shown here is derived from an EMBL/GenBank/DDBJ whole genome shotgun (WGS) entry which is preliminary data.</text>
</comment>
<keyword evidence="2" id="KW-1185">Reference proteome</keyword>
<gene>
    <name evidence="1" type="ORF">CLIB1423_36S00276</name>
</gene>
<accession>A0A9P0QVM2</accession>
<evidence type="ECO:0000313" key="1">
    <source>
        <dbReference type="EMBL" id="CAH2355850.1"/>
    </source>
</evidence>
<name>A0A9P0QVM2_9ASCO</name>
<organism evidence="1 2">
    <name type="scientific">[Candida] railenensis</name>
    <dbReference type="NCBI Taxonomy" id="45579"/>
    <lineage>
        <taxon>Eukaryota</taxon>
        <taxon>Fungi</taxon>
        <taxon>Dikarya</taxon>
        <taxon>Ascomycota</taxon>
        <taxon>Saccharomycotina</taxon>
        <taxon>Pichiomycetes</taxon>
        <taxon>Debaryomycetaceae</taxon>
        <taxon>Kurtzmaniella</taxon>
    </lineage>
</organism>
<proteinExistence type="predicted"/>